<feature type="compositionally biased region" description="Basic and acidic residues" evidence="1">
    <location>
        <begin position="205"/>
        <end position="217"/>
    </location>
</feature>
<dbReference type="Proteomes" id="UP000324222">
    <property type="component" value="Unassembled WGS sequence"/>
</dbReference>
<dbReference type="PANTHER" id="PTHR47219:SF16">
    <property type="entry name" value="GTPASE ACTIVATING PROTEIN"/>
    <property type="match status" value="1"/>
</dbReference>
<sequence length="270" mass="30746">MGCRQQYRSDLIGLQVQMYQLSRLLRDKLKRLHDHFEDNEVTPQLFAAPWFLTLFASQFSLTFVSRVFGESDASLQQSQHHLEVRVRWLELERGNLKQLVSLLAQNVPSHTLSSIPANLQRFLPSEPEKKEEAKKSTENKEKDQAKESDDITSSLPSQSHHQQNQSGQRSVTMDYADTTPFQHLTLPSLTCYSSPEWPGDGGQNQHREGEHSREGRRDHYTGWQVQCDEEGLQPSSPQFGPKFLTPTISKACGCYLLTTANSVCFIAVQI</sequence>
<feature type="compositionally biased region" description="Basic and acidic residues" evidence="1">
    <location>
        <begin position="126"/>
        <end position="149"/>
    </location>
</feature>
<dbReference type="Gene3D" id="1.10.472.80">
    <property type="entry name" value="Ypt/Rab-GAP domain of gyp1p, domain 3"/>
    <property type="match status" value="1"/>
</dbReference>
<dbReference type="InterPro" id="IPR000195">
    <property type="entry name" value="Rab-GAP-TBC_dom"/>
</dbReference>
<dbReference type="EMBL" id="VSRR010000814">
    <property type="protein sequence ID" value="MPC19905.1"/>
    <property type="molecule type" value="Genomic_DNA"/>
</dbReference>
<evidence type="ECO:0000313" key="3">
    <source>
        <dbReference type="EMBL" id="MPC19905.1"/>
    </source>
</evidence>
<dbReference type="InterPro" id="IPR035969">
    <property type="entry name" value="Rab-GAP_TBC_sf"/>
</dbReference>
<evidence type="ECO:0000313" key="4">
    <source>
        <dbReference type="Proteomes" id="UP000324222"/>
    </source>
</evidence>
<feature type="domain" description="Rab-GAP TBC" evidence="2">
    <location>
        <begin position="1"/>
        <end position="75"/>
    </location>
</feature>
<name>A0A5B7DFS1_PORTR</name>
<protein>
    <submittedName>
        <fullName evidence="3">TBC1 domain family member 4</fullName>
    </submittedName>
</protein>
<organism evidence="3 4">
    <name type="scientific">Portunus trituberculatus</name>
    <name type="common">Swimming crab</name>
    <name type="synonym">Neptunus trituberculatus</name>
    <dbReference type="NCBI Taxonomy" id="210409"/>
    <lineage>
        <taxon>Eukaryota</taxon>
        <taxon>Metazoa</taxon>
        <taxon>Ecdysozoa</taxon>
        <taxon>Arthropoda</taxon>
        <taxon>Crustacea</taxon>
        <taxon>Multicrustacea</taxon>
        <taxon>Malacostraca</taxon>
        <taxon>Eumalacostraca</taxon>
        <taxon>Eucarida</taxon>
        <taxon>Decapoda</taxon>
        <taxon>Pleocyemata</taxon>
        <taxon>Brachyura</taxon>
        <taxon>Eubrachyura</taxon>
        <taxon>Portunoidea</taxon>
        <taxon>Portunidae</taxon>
        <taxon>Portuninae</taxon>
        <taxon>Portunus</taxon>
    </lineage>
</organism>
<feature type="compositionally biased region" description="Low complexity" evidence="1">
    <location>
        <begin position="153"/>
        <end position="170"/>
    </location>
</feature>
<feature type="region of interest" description="Disordered" evidence="1">
    <location>
        <begin position="118"/>
        <end position="170"/>
    </location>
</feature>
<dbReference type="PROSITE" id="PS50086">
    <property type="entry name" value="TBC_RABGAP"/>
    <property type="match status" value="1"/>
</dbReference>
<feature type="region of interest" description="Disordered" evidence="1">
    <location>
        <begin position="192"/>
        <end position="217"/>
    </location>
</feature>
<evidence type="ECO:0000256" key="1">
    <source>
        <dbReference type="SAM" id="MobiDB-lite"/>
    </source>
</evidence>
<dbReference type="AlphaFoldDB" id="A0A5B7DFS1"/>
<dbReference type="PANTHER" id="PTHR47219">
    <property type="entry name" value="RAB GTPASE-ACTIVATING PROTEIN 1-LIKE"/>
    <property type="match status" value="1"/>
</dbReference>
<keyword evidence="4" id="KW-1185">Reference proteome</keyword>
<dbReference type="SUPFAM" id="SSF47923">
    <property type="entry name" value="Ypt/Rab-GAP domain of gyp1p"/>
    <property type="match status" value="1"/>
</dbReference>
<reference evidence="3 4" key="1">
    <citation type="submission" date="2019-05" db="EMBL/GenBank/DDBJ databases">
        <title>Another draft genome of Portunus trituberculatus and its Hox gene families provides insights of decapod evolution.</title>
        <authorList>
            <person name="Jeong J.-H."/>
            <person name="Song I."/>
            <person name="Kim S."/>
            <person name="Choi T."/>
            <person name="Kim D."/>
            <person name="Ryu S."/>
            <person name="Kim W."/>
        </authorList>
    </citation>
    <scope>NUCLEOTIDE SEQUENCE [LARGE SCALE GENOMIC DNA]</scope>
    <source>
        <tissue evidence="3">Muscle</tissue>
    </source>
</reference>
<dbReference type="InterPro" id="IPR050302">
    <property type="entry name" value="Rab_GAP_TBC_domain"/>
</dbReference>
<evidence type="ECO:0000259" key="2">
    <source>
        <dbReference type="PROSITE" id="PS50086"/>
    </source>
</evidence>
<accession>A0A5B7DFS1</accession>
<comment type="caution">
    <text evidence="3">The sequence shown here is derived from an EMBL/GenBank/DDBJ whole genome shotgun (WGS) entry which is preliminary data.</text>
</comment>
<dbReference type="OrthoDB" id="295078at2759"/>
<dbReference type="Pfam" id="PF00566">
    <property type="entry name" value="RabGAP-TBC"/>
    <property type="match status" value="1"/>
</dbReference>
<gene>
    <name evidence="3" type="primary">TBC1D4</name>
    <name evidence="3" type="ORF">E2C01_012836</name>
</gene>
<proteinExistence type="predicted"/>